<evidence type="ECO:0000256" key="2">
    <source>
        <dbReference type="ARBA" id="ARBA00008814"/>
    </source>
</evidence>
<dbReference type="Pfam" id="PF01497">
    <property type="entry name" value="Peripla_BP_2"/>
    <property type="match status" value="1"/>
</dbReference>
<dbReference type="CDD" id="cd01146">
    <property type="entry name" value="FhuD"/>
    <property type="match status" value="1"/>
</dbReference>
<reference evidence="6 7" key="1">
    <citation type="submission" date="2023-04" db="EMBL/GenBank/DDBJ databases">
        <title>Ectobacillus antri isolated from activated sludge.</title>
        <authorList>
            <person name="Yan P."/>
            <person name="Liu X."/>
        </authorList>
    </citation>
    <scope>NUCLEOTIDE SEQUENCE [LARGE SCALE GENOMIC DNA]</scope>
    <source>
        <strain evidence="6 7">C18H</strain>
    </source>
</reference>
<dbReference type="RefSeq" id="WP_124565447.1">
    <property type="nucleotide sequence ID" value="NZ_JARRRY010000008.1"/>
</dbReference>
<keyword evidence="7" id="KW-1185">Reference proteome</keyword>
<comment type="caution">
    <text evidence="6">The sequence shown here is derived from an EMBL/GenBank/DDBJ whole genome shotgun (WGS) entry which is preliminary data.</text>
</comment>
<dbReference type="Gene3D" id="3.40.50.1980">
    <property type="entry name" value="Nitrogenase molybdenum iron protein domain"/>
    <property type="match status" value="2"/>
</dbReference>
<evidence type="ECO:0000256" key="3">
    <source>
        <dbReference type="ARBA" id="ARBA00022448"/>
    </source>
</evidence>
<sequence>MRNKNRSRFMSIMLLVSIVGMILAGCGTSKETMGENKEKAKTDEVRKVKHAMGETTIQGTPKRVVVLTNEGTEAVLELGVKPVGAVKSGVGETWFPHIVKKMEGVKELGEEAQPNLEAIASLKPDLILGNKVRHEKVYTQLSAIAPTVFSEDLAGRWKENFTLYAEALNKAAEGKKAMTAYDKHVADVKKKLGEKINTQVSLVRFLPTTVRIYQKDTFAGTVLNDVGIARVPSQDKDNFMEVITEERMKDMDGDIMFYFNADYDETKGGTKKQQEWMNHPLYKELNVAKINNAHQVDEVIWNLSGGIKAANLLLDDIVKHKDYMK</sequence>
<evidence type="ECO:0000313" key="7">
    <source>
        <dbReference type="Proteomes" id="UP001218246"/>
    </source>
</evidence>
<dbReference type="EMBL" id="JARULN010000009">
    <property type="protein sequence ID" value="MDG5754521.1"/>
    <property type="molecule type" value="Genomic_DNA"/>
</dbReference>
<dbReference type="PANTHER" id="PTHR30532">
    <property type="entry name" value="IRON III DICITRATE-BINDING PERIPLASMIC PROTEIN"/>
    <property type="match status" value="1"/>
</dbReference>
<dbReference type="PANTHER" id="PTHR30532:SF21">
    <property type="entry name" value="SIDEROPHORE-BINDING LIPOPROTEIN YFIY-RELATED"/>
    <property type="match status" value="1"/>
</dbReference>
<dbReference type="InterPro" id="IPR002491">
    <property type="entry name" value="ABC_transptr_periplasmic_BD"/>
</dbReference>
<evidence type="ECO:0000256" key="4">
    <source>
        <dbReference type="ARBA" id="ARBA00022729"/>
    </source>
</evidence>
<evidence type="ECO:0000256" key="1">
    <source>
        <dbReference type="ARBA" id="ARBA00004193"/>
    </source>
</evidence>
<dbReference type="PROSITE" id="PS51257">
    <property type="entry name" value="PROKAR_LIPOPROTEIN"/>
    <property type="match status" value="1"/>
</dbReference>
<keyword evidence="3" id="KW-0813">Transport</keyword>
<proteinExistence type="inferred from homology"/>
<comment type="similarity">
    <text evidence="2">Belongs to the bacterial solute-binding protein 8 family.</text>
</comment>
<protein>
    <submittedName>
        <fullName evidence="6">Iron-siderophore ABC transporter substrate-binding protein</fullName>
    </submittedName>
</protein>
<dbReference type="SUPFAM" id="SSF53807">
    <property type="entry name" value="Helical backbone' metal receptor"/>
    <property type="match status" value="1"/>
</dbReference>
<dbReference type="PROSITE" id="PS50983">
    <property type="entry name" value="FE_B12_PBP"/>
    <property type="match status" value="1"/>
</dbReference>
<organism evidence="6 7">
    <name type="scientific">Ectobacillus antri</name>
    <dbReference type="NCBI Taxonomy" id="2486280"/>
    <lineage>
        <taxon>Bacteria</taxon>
        <taxon>Bacillati</taxon>
        <taxon>Bacillota</taxon>
        <taxon>Bacilli</taxon>
        <taxon>Bacillales</taxon>
        <taxon>Bacillaceae</taxon>
        <taxon>Ectobacillus</taxon>
    </lineage>
</organism>
<keyword evidence="4" id="KW-0732">Signal</keyword>
<dbReference type="InterPro" id="IPR051313">
    <property type="entry name" value="Bact_iron-sidero_bind"/>
</dbReference>
<name>A0ABT6H863_9BACI</name>
<dbReference type="Proteomes" id="UP001218246">
    <property type="component" value="Unassembled WGS sequence"/>
</dbReference>
<comment type="subcellular location">
    <subcellularLocation>
        <location evidence="1">Cell membrane</location>
        <topology evidence="1">Lipid-anchor</topology>
    </subcellularLocation>
</comment>
<evidence type="ECO:0000313" key="6">
    <source>
        <dbReference type="EMBL" id="MDG5754521.1"/>
    </source>
</evidence>
<feature type="domain" description="Fe/B12 periplasmic-binding" evidence="5">
    <location>
        <begin position="63"/>
        <end position="325"/>
    </location>
</feature>
<accession>A0ABT6H863</accession>
<evidence type="ECO:0000259" key="5">
    <source>
        <dbReference type="PROSITE" id="PS50983"/>
    </source>
</evidence>
<gene>
    <name evidence="6" type="ORF">P6P90_11130</name>
</gene>